<dbReference type="HAMAP" id="MF_01526">
    <property type="entry name" value="UPF0342"/>
    <property type="match status" value="1"/>
</dbReference>
<gene>
    <name evidence="2" type="ORF">H9843_00110</name>
</gene>
<accession>A0A9E2KSK4</accession>
<evidence type="ECO:0000256" key="1">
    <source>
        <dbReference type="HAMAP-Rule" id="MF_01526"/>
    </source>
</evidence>
<dbReference type="SUPFAM" id="SSF158622">
    <property type="entry name" value="YheA/YmcA-like"/>
    <property type="match status" value="1"/>
</dbReference>
<reference evidence="2" key="2">
    <citation type="submission" date="2021-04" db="EMBL/GenBank/DDBJ databases">
        <authorList>
            <person name="Gilroy R."/>
        </authorList>
    </citation>
    <scope>NUCLEOTIDE SEQUENCE</scope>
    <source>
        <strain evidence="2">876</strain>
    </source>
</reference>
<sequence>MVNIYDTANELSNQIKETQEYQGLKKAFDSLKAQKDTFETFKKFQQMQANAQQKQMSGQKLSQDEINAIQNIAKEMSSKPEVQTLMNQERAVDNMLQQLNRTITGPIQDIYKDVMPQGPQPSDK</sequence>
<dbReference type="InterPro" id="IPR023378">
    <property type="entry name" value="YheA/YmcA-like_dom_sf"/>
</dbReference>
<dbReference type="Proteomes" id="UP000824180">
    <property type="component" value="Unassembled WGS sequence"/>
</dbReference>
<name>A0A9E2KSK4_9LACO</name>
<reference evidence="2" key="1">
    <citation type="journal article" date="2021" name="PeerJ">
        <title>Extensive microbial diversity within the chicken gut microbiome revealed by metagenomics and culture.</title>
        <authorList>
            <person name="Gilroy R."/>
            <person name="Ravi A."/>
            <person name="Getino M."/>
            <person name="Pursley I."/>
            <person name="Horton D.L."/>
            <person name="Alikhan N.F."/>
            <person name="Baker D."/>
            <person name="Gharbi K."/>
            <person name="Hall N."/>
            <person name="Watson M."/>
            <person name="Adriaenssens E.M."/>
            <person name="Foster-Nyarko E."/>
            <person name="Jarju S."/>
            <person name="Secka A."/>
            <person name="Antonio M."/>
            <person name="Oren A."/>
            <person name="Chaudhuri R.R."/>
            <person name="La Ragione R."/>
            <person name="Hildebrand F."/>
            <person name="Pallen M.J."/>
        </authorList>
    </citation>
    <scope>NUCLEOTIDE SEQUENCE</scope>
    <source>
        <strain evidence="2">876</strain>
    </source>
</reference>
<evidence type="ECO:0000313" key="2">
    <source>
        <dbReference type="EMBL" id="MBU3829301.1"/>
    </source>
</evidence>
<dbReference type="Gene3D" id="1.20.1500.10">
    <property type="entry name" value="YheA/YmcA-like"/>
    <property type="match status" value="1"/>
</dbReference>
<proteinExistence type="inferred from homology"/>
<comment type="similarity">
    <text evidence="1">Belongs to the UPF0342 family.</text>
</comment>
<dbReference type="AlphaFoldDB" id="A0A9E2KSK4"/>
<dbReference type="InterPro" id="IPR010368">
    <property type="entry name" value="Com_YlbF"/>
</dbReference>
<comment type="caution">
    <text evidence="2">The sequence shown here is derived from an EMBL/GenBank/DDBJ whole genome shotgun (WGS) entry which is preliminary data.</text>
</comment>
<protein>
    <recommendedName>
        <fullName evidence="1">UPF0342 protein H9843_00110</fullName>
    </recommendedName>
</protein>
<dbReference type="EMBL" id="JAHLFK010000001">
    <property type="protein sequence ID" value="MBU3829301.1"/>
    <property type="molecule type" value="Genomic_DNA"/>
</dbReference>
<organism evidence="2 3">
    <name type="scientific">Candidatus Limosilactobacillus merdavium</name>
    <dbReference type="NCBI Taxonomy" id="2838651"/>
    <lineage>
        <taxon>Bacteria</taxon>
        <taxon>Bacillati</taxon>
        <taxon>Bacillota</taxon>
        <taxon>Bacilli</taxon>
        <taxon>Lactobacillales</taxon>
        <taxon>Lactobacillaceae</taxon>
        <taxon>Limosilactobacillus</taxon>
    </lineage>
</organism>
<evidence type="ECO:0000313" key="3">
    <source>
        <dbReference type="Proteomes" id="UP000824180"/>
    </source>
</evidence>
<dbReference type="Pfam" id="PF06133">
    <property type="entry name" value="Com_YlbF"/>
    <property type="match status" value="1"/>
</dbReference>